<reference evidence="3 4" key="1">
    <citation type="journal article" date="2011" name="Proc. Natl. Acad. Sci. U.S.A.">
        <title>Comparative genomics of xylose-fermenting fungi for enhanced biofuel production.</title>
        <authorList>
            <person name="Wohlbach D.J."/>
            <person name="Kuo A."/>
            <person name="Sato T.K."/>
            <person name="Potts K.M."/>
            <person name="Salamov A.A."/>
            <person name="LaButti K.M."/>
            <person name="Sun H."/>
            <person name="Clum A."/>
            <person name="Pangilinan J.L."/>
            <person name="Lindquist E.A."/>
            <person name="Lucas S."/>
            <person name="Lapidus A."/>
            <person name="Jin M."/>
            <person name="Gunawan C."/>
            <person name="Balan V."/>
            <person name="Dale B.E."/>
            <person name="Jeffries T.W."/>
            <person name="Zinkel R."/>
            <person name="Barry K.W."/>
            <person name="Grigoriev I.V."/>
            <person name="Gasch A.P."/>
        </authorList>
    </citation>
    <scope>NUCLEOTIDE SEQUENCE [LARGE SCALE GENOMIC DNA]</scope>
    <source>
        <strain evidence="4">NRRL Y-27907 / 11-Y1</strain>
    </source>
</reference>
<proteinExistence type="inferred from homology"/>
<dbReference type="PANTHER" id="PTHR32470">
    <property type="entry name" value="ADH DEHYDROGENASE [UBIQUINONE] 1 ALPHA SUBCOMPLEX ASSEMBLY FACTOR 2"/>
    <property type="match status" value="1"/>
</dbReference>
<dbReference type="PANTHER" id="PTHR32470:SF2">
    <property type="entry name" value="NADH DEHYDROGENASE [UBIQUINONE] 1 ALPHA SUBCOMPLEX ASSEMBLY FACTOR 2"/>
    <property type="match status" value="1"/>
</dbReference>
<dbReference type="eggNOG" id="ENOG502S4QH">
    <property type="taxonomic scope" value="Eukaryota"/>
</dbReference>
<dbReference type="KEGG" id="spaa:SPAPADRAFT_61313"/>
<dbReference type="OMA" id="TAQWHQW"/>
<dbReference type="GO" id="GO:0005739">
    <property type="term" value="C:mitochondrion"/>
    <property type="evidence" value="ECO:0007669"/>
    <property type="project" value="TreeGrafter"/>
</dbReference>
<dbReference type="STRING" id="619300.G3APR2"/>
<feature type="compositionally biased region" description="Basic and acidic residues" evidence="2">
    <location>
        <begin position="153"/>
        <end position="162"/>
    </location>
</feature>
<gene>
    <name evidence="3" type="ORF">SPAPADRAFT_61313</name>
</gene>
<dbReference type="GO" id="GO:0045271">
    <property type="term" value="C:respiratory chain complex I"/>
    <property type="evidence" value="ECO:0007669"/>
    <property type="project" value="InterPro"/>
</dbReference>
<dbReference type="InterPro" id="IPR052618">
    <property type="entry name" value="ComplexI_NDUFA12"/>
</dbReference>
<feature type="region of interest" description="Disordered" evidence="2">
    <location>
        <begin position="153"/>
        <end position="186"/>
    </location>
</feature>
<dbReference type="RefSeq" id="XP_007375509.1">
    <property type="nucleotide sequence ID" value="XM_007375447.1"/>
</dbReference>
<name>G3APR2_SPAPN</name>
<dbReference type="InParanoid" id="G3APR2"/>
<dbReference type="GO" id="GO:0032981">
    <property type="term" value="P:mitochondrial respiratory chain complex I assembly"/>
    <property type="evidence" value="ECO:0007669"/>
    <property type="project" value="TreeGrafter"/>
</dbReference>
<keyword evidence="4" id="KW-1185">Reference proteome</keyword>
<evidence type="ECO:0000313" key="3">
    <source>
        <dbReference type="EMBL" id="EGW32233.1"/>
    </source>
</evidence>
<accession>G3APR2</accession>
<protein>
    <submittedName>
        <fullName evidence="3">Mitochondrial complex I, 17.2 kd subunit</fullName>
    </submittedName>
</protein>
<evidence type="ECO:0000313" key="4">
    <source>
        <dbReference type="Proteomes" id="UP000000709"/>
    </source>
</evidence>
<dbReference type="InterPro" id="IPR007763">
    <property type="entry name" value="NDUFA12"/>
</dbReference>
<dbReference type="HOGENOM" id="CLU_067876_2_0_1"/>
<dbReference type="AlphaFoldDB" id="G3APR2"/>
<organism evidence="4">
    <name type="scientific">Spathaspora passalidarum (strain NRRL Y-27907 / 11-Y1)</name>
    <dbReference type="NCBI Taxonomy" id="619300"/>
    <lineage>
        <taxon>Eukaryota</taxon>
        <taxon>Fungi</taxon>
        <taxon>Dikarya</taxon>
        <taxon>Ascomycota</taxon>
        <taxon>Saccharomycotina</taxon>
        <taxon>Pichiomycetes</taxon>
        <taxon>Debaryomycetaceae</taxon>
        <taxon>Spathaspora</taxon>
    </lineage>
</organism>
<comment type="similarity">
    <text evidence="1">Belongs to the complex I NDUFA12 subunit family.</text>
</comment>
<evidence type="ECO:0000256" key="1">
    <source>
        <dbReference type="ARBA" id="ARBA00007355"/>
    </source>
</evidence>
<sequence length="186" mass="22478">MDPIKSKYSLYKRLLHKFQARRDIPFRRKFFIGYDLHGNTYWEFTIDGQVNNLRRKLEPYRKQFFEADYFKTIPPQWLQWLRRTRNVPPTLEELLQDEYRQARIKMLAQQADQKWIAEKERLVRDQAVRLANELDRVKRESGKIDEPIQEKIEANLEEKVDPKNPWLQADNADSNPIASAHIKPRK</sequence>
<dbReference type="Pfam" id="PF05071">
    <property type="entry name" value="NDUFA12"/>
    <property type="match status" value="1"/>
</dbReference>
<dbReference type="Proteomes" id="UP000000709">
    <property type="component" value="Unassembled WGS sequence"/>
</dbReference>
<dbReference type="GeneID" id="18873835"/>
<dbReference type="EMBL" id="GL996502">
    <property type="protein sequence ID" value="EGW32233.1"/>
    <property type="molecule type" value="Genomic_DNA"/>
</dbReference>
<dbReference type="OrthoDB" id="10255576at2759"/>
<evidence type="ECO:0000256" key="2">
    <source>
        <dbReference type="SAM" id="MobiDB-lite"/>
    </source>
</evidence>